<dbReference type="RefSeq" id="WP_088772462.1">
    <property type="nucleotide sequence ID" value="NZ_CP022132.1"/>
</dbReference>
<dbReference type="SUPFAM" id="SSF51366">
    <property type="entry name" value="Ribulose-phoshate binding barrel"/>
    <property type="match status" value="1"/>
</dbReference>
<reference evidence="7 8" key="1">
    <citation type="submission" date="2017-06" db="EMBL/GenBank/DDBJ databases">
        <title>Complete genome of Francisella halioticida.</title>
        <authorList>
            <person name="Sjodin A."/>
        </authorList>
    </citation>
    <scope>NUCLEOTIDE SEQUENCE [LARGE SCALE GENOMIC DNA]</scope>
    <source>
        <strain evidence="7 8">DSM 23729</strain>
    </source>
</reference>
<gene>
    <name evidence="7" type="ORF">CDV26_05730</name>
</gene>
<keyword evidence="8" id="KW-1185">Reference proteome</keyword>
<dbReference type="EC" id="5.1.3.9" evidence="4"/>
<sequence>MSQIGGYDHFITPTIDEVIEVANAGVDIVALDATDRRRPKNQELKDLVAEVRNKFPQLFLMSDCSTFEEGVYAQELGFDLIATTLSGYTFQTENQLLPNIELIVKLVKNLETPIIAEGGISTYQDAKDAYRAGAYGLVICSAITRPPLITKGFVEETKKYTGS</sequence>
<dbReference type="InterPro" id="IPR011060">
    <property type="entry name" value="RibuloseP-bd_barrel"/>
</dbReference>
<organism evidence="7 8">
    <name type="scientific">Francisella halioticida</name>
    <dbReference type="NCBI Taxonomy" id="549298"/>
    <lineage>
        <taxon>Bacteria</taxon>
        <taxon>Pseudomonadati</taxon>
        <taxon>Pseudomonadota</taxon>
        <taxon>Gammaproteobacteria</taxon>
        <taxon>Thiotrichales</taxon>
        <taxon>Francisellaceae</taxon>
        <taxon>Francisella</taxon>
    </lineage>
</organism>
<name>A0ABN5AWD3_9GAMM</name>
<keyword evidence="5" id="KW-0413">Isomerase</keyword>
<evidence type="ECO:0000256" key="2">
    <source>
        <dbReference type="ARBA" id="ARBA00002147"/>
    </source>
</evidence>
<dbReference type="EMBL" id="CP022132">
    <property type="protein sequence ID" value="ASG67949.1"/>
    <property type="molecule type" value="Genomic_DNA"/>
</dbReference>
<dbReference type="Proteomes" id="UP000249910">
    <property type="component" value="Chromosome"/>
</dbReference>
<evidence type="ECO:0000256" key="6">
    <source>
        <dbReference type="ARBA" id="ARBA00023277"/>
    </source>
</evidence>
<dbReference type="Gene3D" id="3.20.20.70">
    <property type="entry name" value="Aldolase class I"/>
    <property type="match status" value="1"/>
</dbReference>
<dbReference type="Pfam" id="PF04131">
    <property type="entry name" value="NanE"/>
    <property type="match status" value="1"/>
</dbReference>
<comment type="pathway">
    <text evidence="3">Amino-sugar metabolism; N-acetylneuraminate degradation; D-fructose 6-phosphate from N-acetylneuraminate: step 3/5.</text>
</comment>
<proteinExistence type="predicted"/>
<dbReference type="InterPro" id="IPR007260">
    <property type="entry name" value="NanE"/>
</dbReference>
<protein>
    <recommendedName>
        <fullName evidence="4">N-acylglucosamine-6-phosphate 2-epimerase</fullName>
        <ecNumber evidence="4">5.1.3.9</ecNumber>
    </recommendedName>
</protein>
<evidence type="ECO:0000256" key="4">
    <source>
        <dbReference type="ARBA" id="ARBA00013180"/>
    </source>
</evidence>
<accession>A0ABN5AWD3</accession>
<evidence type="ECO:0000256" key="5">
    <source>
        <dbReference type="ARBA" id="ARBA00023235"/>
    </source>
</evidence>
<comment type="function">
    <text evidence="2">Converts N-acetylmannosamine-6-phosphate (ManNAc-6-P) to N-acetylglucosamine-6-phosphate (GlcNAc-6-P).</text>
</comment>
<keyword evidence="6" id="KW-0119">Carbohydrate metabolism</keyword>
<dbReference type="PANTHER" id="PTHR36204:SF1">
    <property type="entry name" value="N-ACETYLMANNOSAMINE-6-PHOSPHATE 2-EPIMERASE-RELATED"/>
    <property type="match status" value="1"/>
</dbReference>
<evidence type="ECO:0000256" key="1">
    <source>
        <dbReference type="ARBA" id="ARBA00000056"/>
    </source>
</evidence>
<comment type="catalytic activity">
    <reaction evidence="1">
        <text>an N-acyl-D-glucosamine 6-phosphate = an N-acyl-D-mannosamine 6-phosphate</text>
        <dbReference type="Rhea" id="RHEA:23932"/>
        <dbReference type="ChEBI" id="CHEBI:57599"/>
        <dbReference type="ChEBI" id="CHEBI:57666"/>
        <dbReference type="EC" id="5.1.3.9"/>
    </reaction>
</comment>
<evidence type="ECO:0000313" key="7">
    <source>
        <dbReference type="EMBL" id="ASG67949.1"/>
    </source>
</evidence>
<dbReference type="InterPro" id="IPR013785">
    <property type="entry name" value="Aldolase_TIM"/>
</dbReference>
<dbReference type="PANTHER" id="PTHR36204">
    <property type="entry name" value="N-ACETYLMANNOSAMINE-6-PHOSPHATE 2-EPIMERASE-RELATED"/>
    <property type="match status" value="1"/>
</dbReference>
<evidence type="ECO:0000313" key="8">
    <source>
        <dbReference type="Proteomes" id="UP000249910"/>
    </source>
</evidence>
<evidence type="ECO:0000256" key="3">
    <source>
        <dbReference type="ARBA" id="ARBA00005081"/>
    </source>
</evidence>